<protein>
    <submittedName>
        <fullName evidence="1">Uncharacterized protein</fullName>
    </submittedName>
</protein>
<evidence type="ECO:0000313" key="1">
    <source>
        <dbReference type="EMBL" id="JAH47374.1"/>
    </source>
</evidence>
<dbReference type="EMBL" id="GBXM01061203">
    <property type="protein sequence ID" value="JAH47374.1"/>
    <property type="molecule type" value="Transcribed_RNA"/>
</dbReference>
<sequence>MWLSHFMYVPVYCEARTSPTIFLMV</sequence>
<dbReference type="AlphaFoldDB" id="A0A0E9T1B8"/>
<reference evidence="1" key="2">
    <citation type="journal article" date="2015" name="Fish Shellfish Immunol.">
        <title>Early steps in the European eel (Anguilla anguilla)-Vibrio vulnificus interaction in the gills: Role of the RtxA13 toxin.</title>
        <authorList>
            <person name="Callol A."/>
            <person name="Pajuelo D."/>
            <person name="Ebbesson L."/>
            <person name="Teles M."/>
            <person name="MacKenzie S."/>
            <person name="Amaro C."/>
        </authorList>
    </citation>
    <scope>NUCLEOTIDE SEQUENCE</scope>
</reference>
<proteinExistence type="predicted"/>
<organism evidence="1">
    <name type="scientific">Anguilla anguilla</name>
    <name type="common">European freshwater eel</name>
    <name type="synonym">Muraena anguilla</name>
    <dbReference type="NCBI Taxonomy" id="7936"/>
    <lineage>
        <taxon>Eukaryota</taxon>
        <taxon>Metazoa</taxon>
        <taxon>Chordata</taxon>
        <taxon>Craniata</taxon>
        <taxon>Vertebrata</taxon>
        <taxon>Euteleostomi</taxon>
        <taxon>Actinopterygii</taxon>
        <taxon>Neopterygii</taxon>
        <taxon>Teleostei</taxon>
        <taxon>Anguilliformes</taxon>
        <taxon>Anguillidae</taxon>
        <taxon>Anguilla</taxon>
    </lineage>
</organism>
<reference evidence="1" key="1">
    <citation type="submission" date="2014-11" db="EMBL/GenBank/DDBJ databases">
        <authorList>
            <person name="Amaro Gonzalez C."/>
        </authorList>
    </citation>
    <scope>NUCLEOTIDE SEQUENCE</scope>
</reference>
<name>A0A0E9T1B8_ANGAN</name>
<accession>A0A0E9T1B8</accession>